<keyword evidence="2" id="KW-0472">Membrane</keyword>
<dbReference type="EMBL" id="PSQE01000002">
    <property type="protein sequence ID" value="RHN75860.1"/>
    <property type="molecule type" value="Genomic_DNA"/>
</dbReference>
<dbReference type="SUPFAM" id="SSF57997">
    <property type="entry name" value="Tropomyosin"/>
    <property type="match status" value="1"/>
</dbReference>
<proteinExistence type="predicted"/>
<feature type="region of interest" description="Disordered" evidence="1">
    <location>
        <begin position="89"/>
        <end position="120"/>
    </location>
</feature>
<evidence type="ECO:0000313" key="4">
    <source>
        <dbReference type="EMBL" id="RHN75860.1"/>
    </source>
</evidence>
<evidence type="ECO:0000256" key="2">
    <source>
        <dbReference type="SAM" id="Phobius"/>
    </source>
</evidence>
<dbReference type="PANTHER" id="PTHR38221:SF1">
    <property type="entry name" value="OVULE PROTEIN"/>
    <property type="match status" value="1"/>
</dbReference>
<dbReference type="EnsemblPlants" id="KEH39294">
    <property type="protein sequence ID" value="KEH39294"/>
    <property type="gene ID" value="MTR_2g091360"/>
</dbReference>
<feature type="transmembrane region" description="Helical" evidence="2">
    <location>
        <begin position="300"/>
        <end position="320"/>
    </location>
</feature>
<dbReference type="Gramene" id="rna12115">
    <property type="protein sequence ID" value="RHN75860.1"/>
    <property type="gene ID" value="gene12115"/>
</dbReference>
<evidence type="ECO:0000313" key="6">
    <source>
        <dbReference type="Proteomes" id="UP000002051"/>
    </source>
</evidence>
<reference evidence="3 6" key="1">
    <citation type="journal article" date="2011" name="Nature">
        <title>The Medicago genome provides insight into the evolution of rhizobial symbioses.</title>
        <authorList>
            <person name="Young N.D."/>
            <person name="Debelle F."/>
            <person name="Oldroyd G.E."/>
            <person name="Geurts R."/>
            <person name="Cannon S.B."/>
            <person name="Udvardi M.K."/>
            <person name="Benedito V.A."/>
            <person name="Mayer K.F."/>
            <person name="Gouzy J."/>
            <person name="Schoof H."/>
            <person name="Van de Peer Y."/>
            <person name="Proost S."/>
            <person name="Cook D.R."/>
            <person name="Meyers B.C."/>
            <person name="Spannagl M."/>
            <person name="Cheung F."/>
            <person name="De Mita S."/>
            <person name="Krishnakumar V."/>
            <person name="Gundlach H."/>
            <person name="Zhou S."/>
            <person name="Mudge J."/>
            <person name="Bharti A.K."/>
            <person name="Murray J.D."/>
            <person name="Naoumkina M.A."/>
            <person name="Rosen B."/>
            <person name="Silverstein K.A."/>
            <person name="Tang H."/>
            <person name="Rombauts S."/>
            <person name="Zhao P.X."/>
            <person name="Zhou P."/>
            <person name="Barbe V."/>
            <person name="Bardou P."/>
            <person name="Bechner M."/>
            <person name="Bellec A."/>
            <person name="Berger A."/>
            <person name="Berges H."/>
            <person name="Bidwell S."/>
            <person name="Bisseling T."/>
            <person name="Choisne N."/>
            <person name="Couloux A."/>
            <person name="Denny R."/>
            <person name="Deshpande S."/>
            <person name="Dai X."/>
            <person name="Doyle J.J."/>
            <person name="Dudez A.M."/>
            <person name="Farmer A.D."/>
            <person name="Fouteau S."/>
            <person name="Franken C."/>
            <person name="Gibelin C."/>
            <person name="Gish J."/>
            <person name="Goldstein S."/>
            <person name="Gonzalez A.J."/>
            <person name="Green P.J."/>
            <person name="Hallab A."/>
            <person name="Hartog M."/>
            <person name="Hua A."/>
            <person name="Humphray S.J."/>
            <person name="Jeong D.H."/>
            <person name="Jing Y."/>
            <person name="Jocker A."/>
            <person name="Kenton S.M."/>
            <person name="Kim D.J."/>
            <person name="Klee K."/>
            <person name="Lai H."/>
            <person name="Lang C."/>
            <person name="Lin S."/>
            <person name="Macmil S.L."/>
            <person name="Magdelenat G."/>
            <person name="Matthews L."/>
            <person name="McCorrison J."/>
            <person name="Monaghan E.L."/>
            <person name="Mun J.H."/>
            <person name="Najar F.Z."/>
            <person name="Nicholson C."/>
            <person name="Noirot C."/>
            <person name="O'Bleness M."/>
            <person name="Paule C.R."/>
            <person name="Poulain J."/>
            <person name="Prion F."/>
            <person name="Qin B."/>
            <person name="Qu C."/>
            <person name="Retzel E.F."/>
            <person name="Riddle C."/>
            <person name="Sallet E."/>
            <person name="Samain S."/>
            <person name="Samson N."/>
            <person name="Sanders I."/>
            <person name="Saurat O."/>
            <person name="Scarpelli C."/>
            <person name="Schiex T."/>
            <person name="Segurens B."/>
            <person name="Severin A.J."/>
            <person name="Sherrier D.J."/>
            <person name="Shi R."/>
            <person name="Sims S."/>
            <person name="Singer S.R."/>
            <person name="Sinharoy S."/>
            <person name="Sterck L."/>
            <person name="Viollet A."/>
            <person name="Wang B.B."/>
            <person name="Wang K."/>
            <person name="Wang M."/>
            <person name="Wang X."/>
            <person name="Warfsmann J."/>
            <person name="Weissenbach J."/>
            <person name="White D.D."/>
            <person name="White J.D."/>
            <person name="Wiley G.B."/>
            <person name="Wincker P."/>
            <person name="Xing Y."/>
            <person name="Yang L."/>
            <person name="Yao Z."/>
            <person name="Ying F."/>
            <person name="Zhai J."/>
            <person name="Zhou L."/>
            <person name="Zuber A."/>
            <person name="Denarie J."/>
            <person name="Dixon R.A."/>
            <person name="May G.D."/>
            <person name="Schwartz D.C."/>
            <person name="Rogers J."/>
            <person name="Quetier F."/>
            <person name="Town C.D."/>
            <person name="Roe B.A."/>
        </authorList>
    </citation>
    <scope>NUCLEOTIDE SEQUENCE [LARGE SCALE GENOMIC DNA]</scope>
    <source>
        <strain evidence="3">A17</strain>
        <strain evidence="5 6">cv. Jemalong A17</strain>
    </source>
</reference>
<keyword evidence="2" id="KW-1133">Transmembrane helix</keyword>
<evidence type="ECO:0000313" key="5">
    <source>
        <dbReference type="EnsemblPlants" id="KEH39294"/>
    </source>
</evidence>
<evidence type="ECO:0000256" key="1">
    <source>
        <dbReference type="SAM" id="MobiDB-lite"/>
    </source>
</evidence>
<keyword evidence="6" id="KW-1185">Reference proteome</keyword>
<organism evidence="3 6">
    <name type="scientific">Medicago truncatula</name>
    <name type="common">Barrel medic</name>
    <name type="synonym">Medicago tribuloides</name>
    <dbReference type="NCBI Taxonomy" id="3880"/>
    <lineage>
        <taxon>Eukaryota</taxon>
        <taxon>Viridiplantae</taxon>
        <taxon>Streptophyta</taxon>
        <taxon>Embryophyta</taxon>
        <taxon>Tracheophyta</taxon>
        <taxon>Spermatophyta</taxon>
        <taxon>Magnoliopsida</taxon>
        <taxon>eudicotyledons</taxon>
        <taxon>Gunneridae</taxon>
        <taxon>Pentapetalae</taxon>
        <taxon>rosids</taxon>
        <taxon>fabids</taxon>
        <taxon>Fabales</taxon>
        <taxon>Fabaceae</taxon>
        <taxon>Papilionoideae</taxon>
        <taxon>50 kb inversion clade</taxon>
        <taxon>NPAAA clade</taxon>
        <taxon>Hologalegina</taxon>
        <taxon>IRL clade</taxon>
        <taxon>Trifolieae</taxon>
        <taxon>Medicago</taxon>
    </lineage>
</organism>
<dbReference type="OrthoDB" id="1419004at2759"/>
<reference evidence="3 6" key="2">
    <citation type="journal article" date="2014" name="BMC Genomics">
        <title>An improved genome release (version Mt4.0) for the model legume Medicago truncatula.</title>
        <authorList>
            <person name="Tang H."/>
            <person name="Krishnakumar V."/>
            <person name="Bidwell S."/>
            <person name="Rosen B."/>
            <person name="Chan A."/>
            <person name="Zhou S."/>
            <person name="Gentzbittel L."/>
            <person name="Childs K.L."/>
            <person name="Yandell M."/>
            <person name="Gundlach H."/>
            <person name="Mayer K.F."/>
            <person name="Schwartz D.C."/>
            <person name="Town C.D."/>
        </authorList>
    </citation>
    <scope>GENOME REANNOTATION</scope>
    <source>
        <strain evidence="3">A17</strain>
        <strain evidence="5 6">cv. Jemalong A17</strain>
    </source>
</reference>
<dbReference type="Proteomes" id="UP000002051">
    <property type="component" value="Chromosome 2"/>
</dbReference>
<reference evidence="4" key="4">
    <citation type="journal article" date="2018" name="Nat. Plants">
        <title>Whole-genome landscape of Medicago truncatula symbiotic genes.</title>
        <authorList>
            <person name="Pecrix Y."/>
            <person name="Gamas P."/>
            <person name="Carrere S."/>
        </authorList>
    </citation>
    <scope>NUCLEOTIDE SEQUENCE</scope>
    <source>
        <tissue evidence="4">Leaves</tissue>
    </source>
</reference>
<dbReference type="PANTHER" id="PTHR38221">
    <property type="entry name" value="BNAA04G14260D PROTEIN"/>
    <property type="match status" value="1"/>
</dbReference>
<gene>
    <name evidence="3" type="ordered locus">MTR_2g091360</name>
    <name evidence="4" type="ORF">MtrunA17_Chr2g0325791</name>
</gene>
<sequence length="325" mass="38546">MCQRFCSKGRTAIFDGGLDWRHKQELDTKETELREVMDNISKQKKFESQMKELVNDLLFRHNHFENRTNEIESKEKQLDGRMKELKLKEDEFEGRVKEPESEKKHSESRQKELEAQEKQHEEQMKEFQSKEEEFRGHVKEFKTKKKQFEERWKELEFGLRHISSSQEQLLKRTPFIGNTLTSPYNNHCHEVHTTNIIPLASSAPIFITSPPTTQHIPQDVFHTPLEESSLPSFDIDVTRCVFNQAIVDVDNESQVFFDMAGFEDNEEFMDFAKDSERDCKRVLLFLVYRKFFWRPLMKKMVFLLWSKLGSVLVLLFLVQAGGRTI</sequence>
<reference evidence="5" key="3">
    <citation type="submission" date="2015-04" db="UniProtKB">
        <authorList>
            <consortium name="EnsemblPlants"/>
        </authorList>
    </citation>
    <scope>IDENTIFICATION</scope>
    <source>
        <strain evidence="5">cv. Jemalong A17</strain>
    </source>
</reference>
<accession>A0A072VB98</accession>
<dbReference type="Proteomes" id="UP000265566">
    <property type="component" value="Chromosome 2"/>
</dbReference>
<dbReference type="HOGENOM" id="CLU_856242_0_0_1"/>
<evidence type="ECO:0000313" key="3">
    <source>
        <dbReference type="EMBL" id="KEH39294.1"/>
    </source>
</evidence>
<name>A0A072VB98_MEDTR</name>
<keyword evidence="2 3" id="KW-0812">Transmembrane</keyword>
<protein>
    <submittedName>
        <fullName evidence="3">Transmembrane protein, putative</fullName>
    </submittedName>
</protein>
<dbReference type="EMBL" id="CM001218">
    <property type="protein sequence ID" value="KEH39294.1"/>
    <property type="molecule type" value="Genomic_DNA"/>
</dbReference>
<dbReference type="AlphaFoldDB" id="A0A072VB98"/>